<dbReference type="EMBL" id="JBHSBI010000035">
    <property type="protein sequence ID" value="MFC4014572.1"/>
    <property type="molecule type" value="Genomic_DNA"/>
</dbReference>
<evidence type="ECO:0000256" key="5">
    <source>
        <dbReference type="ARBA" id="ARBA00022989"/>
    </source>
</evidence>
<feature type="transmembrane region" description="Helical" evidence="7">
    <location>
        <begin position="55"/>
        <end position="77"/>
    </location>
</feature>
<dbReference type="InterPro" id="IPR032816">
    <property type="entry name" value="VTT_dom"/>
</dbReference>
<reference evidence="10" key="1">
    <citation type="journal article" date="2019" name="Int. J. Syst. Evol. Microbiol.">
        <title>The Global Catalogue of Microorganisms (GCM) 10K type strain sequencing project: providing services to taxonomists for standard genome sequencing and annotation.</title>
        <authorList>
            <consortium name="The Broad Institute Genomics Platform"/>
            <consortium name="The Broad Institute Genome Sequencing Center for Infectious Disease"/>
            <person name="Wu L."/>
            <person name="Ma J."/>
        </authorList>
    </citation>
    <scope>NUCLEOTIDE SEQUENCE [LARGE SCALE GENOMIC DNA]</scope>
    <source>
        <strain evidence="10">TBRC 1276</strain>
    </source>
</reference>
<evidence type="ECO:0000256" key="4">
    <source>
        <dbReference type="ARBA" id="ARBA00022692"/>
    </source>
</evidence>
<gene>
    <name evidence="9" type="ORF">ACFOY2_45630</name>
</gene>
<keyword evidence="5 7" id="KW-1133">Transmembrane helix</keyword>
<evidence type="ECO:0000256" key="7">
    <source>
        <dbReference type="RuleBase" id="RU367016"/>
    </source>
</evidence>
<evidence type="ECO:0000259" key="8">
    <source>
        <dbReference type="Pfam" id="PF09335"/>
    </source>
</evidence>
<keyword evidence="4 7" id="KW-0812">Transmembrane</keyword>
<evidence type="ECO:0000313" key="9">
    <source>
        <dbReference type="EMBL" id="MFC4014572.1"/>
    </source>
</evidence>
<evidence type="ECO:0000313" key="10">
    <source>
        <dbReference type="Proteomes" id="UP001595851"/>
    </source>
</evidence>
<dbReference type="PANTHER" id="PTHR30353:SF0">
    <property type="entry name" value="TRANSMEMBRANE PROTEIN"/>
    <property type="match status" value="1"/>
</dbReference>
<keyword evidence="10" id="KW-1185">Reference proteome</keyword>
<feature type="transmembrane region" description="Helical" evidence="7">
    <location>
        <begin position="12"/>
        <end position="35"/>
    </location>
</feature>
<feature type="transmembrane region" description="Helical" evidence="7">
    <location>
        <begin position="171"/>
        <end position="188"/>
    </location>
</feature>
<name>A0ABV8GPE6_9ACTN</name>
<organism evidence="9 10">
    <name type="scientific">Nonomuraea purpurea</name>
    <dbReference type="NCBI Taxonomy" id="1849276"/>
    <lineage>
        <taxon>Bacteria</taxon>
        <taxon>Bacillati</taxon>
        <taxon>Actinomycetota</taxon>
        <taxon>Actinomycetes</taxon>
        <taxon>Streptosporangiales</taxon>
        <taxon>Streptosporangiaceae</taxon>
        <taxon>Nonomuraea</taxon>
    </lineage>
</organism>
<evidence type="ECO:0000256" key="2">
    <source>
        <dbReference type="ARBA" id="ARBA00010792"/>
    </source>
</evidence>
<protein>
    <submittedName>
        <fullName evidence="9">DedA family protein</fullName>
    </submittedName>
</protein>
<comment type="subcellular location">
    <subcellularLocation>
        <location evidence="1 7">Cell membrane</location>
        <topology evidence="1 7">Multi-pass membrane protein</topology>
    </subcellularLocation>
</comment>
<proteinExistence type="inferred from homology"/>
<keyword evidence="6 7" id="KW-0472">Membrane</keyword>
<comment type="similarity">
    <text evidence="2 7">Belongs to the DedA family.</text>
</comment>
<sequence>MTTDLLDLVRDLITSPWIYVILFTVTALDAVLPLVPSESVVILVGAYAAGGEPNLVVAIVAIALGALGGDYVSYWIGRTMGARLYHRMKPGTRRRAAMERVAAALERRGGVILIITRYLPALRNITTLTAGAVGYPQRPFLLYKSIAALTSAPIGILLGYLGGLAAGENPIAGVAIGLGLAVMISIVVEKLRSRTRALQLAPAGDPKAGQDQER</sequence>
<feature type="transmembrane region" description="Helical" evidence="7">
    <location>
        <begin position="146"/>
        <end position="165"/>
    </location>
</feature>
<dbReference type="Pfam" id="PF09335">
    <property type="entry name" value="VTT_dom"/>
    <property type="match status" value="1"/>
</dbReference>
<dbReference type="Proteomes" id="UP001595851">
    <property type="component" value="Unassembled WGS sequence"/>
</dbReference>
<dbReference type="PANTHER" id="PTHR30353">
    <property type="entry name" value="INNER MEMBRANE PROTEIN DEDA-RELATED"/>
    <property type="match status" value="1"/>
</dbReference>
<evidence type="ECO:0000256" key="1">
    <source>
        <dbReference type="ARBA" id="ARBA00004651"/>
    </source>
</evidence>
<comment type="caution">
    <text evidence="9">The sequence shown here is derived from an EMBL/GenBank/DDBJ whole genome shotgun (WGS) entry which is preliminary data.</text>
</comment>
<keyword evidence="3 7" id="KW-1003">Cell membrane</keyword>
<evidence type="ECO:0000256" key="3">
    <source>
        <dbReference type="ARBA" id="ARBA00022475"/>
    </source>
</evidence>
<feature type="domain" description="VTT" evidence="8">
    <location>
        <begin position="35"/>
        <end position="160"/>
    </location>
</feature>
<dbReference type="InterPro" id="IPR032818">
    <property type="entry name" value="DedA-like"/>
</dbReference>
<accession>A0ABV8GPE6</accession>
<dbReference type="RefSeq" id="WP_379534404.1">
    <property type="nucleotide sequence ID" value="NZ_JBHSBI010000035.1"/>
</dbReference>
<evidence type="ECO:0000256" key="6">
    <source>
        <dbReference type="ARBA" id="ARBA00023136"/>
    </source>
</evidence>